<dbReference type="InterPro" id="IPR011990">
    <property type="entry name" value="TPR-like_helical_dom_sf"/>
</dbReference>
<evidence type="ECO:0000256" key="2">
    <source>
        <dbReference type="SAM" id="MobiDB-lite"/>
    </source>
</evidence>
<dbReference type="Gene3D" id="1.25.40.10">
    <property type="entry name" value="Tetratricopeptide repeat domain"/>
    <property type="match status" value="4"/>
</dbReference>
<dbReference type="SMART" id="SM00028">
    <property type="entry name" value="TPR"/>
    <property type="match status" value="8"/>
</dbReference>
<evidence type="ECO:0000313" key="4">
    <source>
        <dbReference type="Proteomes" id="UP001501455"/>
    </source>
</evidence>
<dbReference type="InterPro" id="IPR027417">
    <property type="entry name" value="P-loop_NTPase"/>
</dbReference>
<reference evidence="4" key="1">
    <citation type="journal article" date="2019" name="Int. J. Syst. Evol. Microbiol.">
        <title>The Global Catalogue of Microorganisms (GCM) 10K type strain sequencing project: providing services to taxonomists for standard genome sequencing and annotation.</title>
        <authorList>
            <consortium name="The Broad Institute Genomics Platform"/>
            <consortium name="The Broad Institute Genome Sequencing Center for Infectious Disease"/>
            <person name="Wu L."/>
            <person name="Ma J."/>
        </authorList>
    </citation>
    <scope>NUCLEOTIDE SEQUENCE [LARGE SCALE GENOMIC DNA]</scope>
    <source>
        <strain evidence="4">JCM 4816</strain>
    </source>
</reference>
<proteinExistence type="predicted"/>
<comment type="caution">
    <text evidence="3">The sequence shown here is derived from an EMBL/GenBank/DDBJ whole genome shotgun (WGS) entry which is preliminary data.</text>
</comment>
<accession>A0ABP6U923</accession>
<name>A0ABP6U923_9ACTN</name>
<dbReference type="Proteomes" id="UP001501455">
    <property type="component" value="Unassembled WGS sequence"/>
</dbReference>
<sequence length="1083" mass="115223">MGEERGSGAGRPTVPPSVQQNVTAAGGFAYGVVGASVHVFGDGLPLYVLEEWRPPADTDPEFLRELPSRMLNARFAVVEFTGRQDELADLHRWCRDGPRLAARWLHGPGGQGKSRLASRFAAEAVDAGWKVITATHGPGSVLPPPGSQDLRADGAAGMLLIVDYADRWPPTHLAWLLSNAVLHQSGVRTRVLLLARTADAWPALRASLTNQQAGTSTQYLRPLEPDEGSGDRRLMFDAAHRAFAARYGLDNRAAAVPVPGHLDHPDFGLTLTLHMAALVAVDAHAVGRPPPEGDAAGLTMYLLDREHAHWARLFGDGTHELDPSKRTFRTAPEVMRQAVFAAALTGPLPRSAGTAVLVSLGIGPAGQVCGDHAVCYPPDGAPGASAPQGAGPEAGVPVLEPLYPDRLAEDFIALTLPGHRADHPSSPWAADAVRTLLGRDGDGTAPAWTPRAVTFLAAAAERWPHVVSGHLQPLLREDPRLAVDAGSAALAGLARVDGLDTAVGQAIAGRFPQHRHVDLDVGMAALTARLGERLIAETPWEDESQRPVLRALIRSETAVRHSHAGQYDLAVAAMERAVEDWEEAVATVRTAFETNLADALSGLGNYLWHAGRTAEALVASERAVSLLRSWADATADSTGLPAALSNLGLWLAETGRRAEAGQALAEAVELLRPVAEADPEQHGHRLATALHNLGAWLADEGRRTEALEATARSLAIRRRLAAVHPEIHEPDLADILVNLARDLAALGRRAEALAASGEAVDIQSRLARGNPAAHERGLAGSLSGLGVDLAEAGRWDEALATNEREIAVLRRLAEANPAGFEPMLAQALDNRGQWLAETGRPAEALAQTEAAVAIRSRLWQQCPAVHERPLATALGNLGINRARAGSPADGLEPAMRAVAMLRRLARANPAAHDAELARCLNNLCVVLTVLRRWPQALAAAEETAALWQRLATEDPAAHAAAAARSLYTLGLCRVLTGRPADALDPLERSVAALRRPTGTDAAAQAPHLARSLDVLARAYLALGRTDEAVAAAQEALSLRERLAEEAPEVHGAAREESRRLLAGLRSVTPAQRPRHGRWPWPPR</sequence>
<feature type="region of interest" description="Disordered" evidence="2">
    <location>
        <begin position="1062"/>
        <end position="1083"/>
    </location>
</feature>
<dbReference type="Pfam" id="PF13374">
    <property type="entry name" value="TPR_10"/>
    <property type="match status" value="3"/>
</dbReference>
<dbReference type="RefSeq" id="WP_193458190.1">
    <property type="nucleotide sequence ID" value="NZ_BAAAXF010000081.1"/>
</dbReference>
<evidence type="ECO:0000256" key="1">
    <source>
        <dbReference type="PROSITE-ProRule" id="PRU00339"/>
    </source>
</evidence>
<evidence type="ECO:0000313" key="3">
    <source>
        <dbReference type="EMBL" id="GAA3504092.1"/>
    </source>
</evidence>
<protein>
    <recommendedName>
        <fullName evidence="5">Tetratricopeptide repeat protein</fullName>
    </recommendedName>
</protein>
<evidence type="ECO:0008006" key="5">
    <source>
        <dbReference type="Google" id="ProtNLM"/>
    </source>
</evidence>
<gene>
    <name evidence="3" type="ORF">GCM10019016_112050</name>
</gene>
<dbReference type="EMBL" id="BAAAXF010000081">
    <property type="protein sequence ID" value="GAA3504092.1"/>
    <property type="molecule type" value="Genomic_DNA"/>
</dbReference>
<dbReference type="SUPFAM" id="SSF52540">
    <property type="entry name" value="P-loop containing nucleoside triphosphate hydrolases"/>
    <property type="match status" value="1"/>
</dbReference>
<dbReference type="InterPro" id="IPR019734">
    <property type="entry name" value="TPR_rpt"/>
</dbReference>
<organism evidence="3 4">
    <name type="scientific">Streptomyces prasinosporus</name>
    <dbReference type="NCBI Taxonomy" id="68256"/>
    <lineage>
        <taxon>Bacteria</taxon>
        <taxon>Bacillati</taxon>
        <taxon>Actinomycetota</taxon>
        <taxon>Actinomycetes</taxon>
        <taxon>Kitasatosporales</taxon>
        <taxon>Streptomycetaceae</taxon>
        <taxon>Streptomyces</taxon>
        <taxon>Streptomyces albogriseolus group</taxon>
    </lineage>
</organism>
<dbReference type="PROSITE" id="PS50005">
    <property type="entry name" value="TPR"/>
    <property type="match status" value="1"/>
</dbReference>
<keyword evidence="4" id="KW-1185">Reference proteome</keyword>
<keyword evidence="1" id="KW-0802">TPR repeat</keyword>
<dbReference type="PANTHER" id="PTHR19959:SF119">
    <property type="entry name" value="FUNGAL LIPASE-LIKE DOMAIN-CONTAINING PROTEIN"/>
    <property type="match status" value="1"/>
</dbReference>
<feature type="repeat" description="TPR" evidence="1">
    <location>
        <begin position="1009"/>
        <end position="1042"/>
    </location>
</feature>
<dbReference type="PANTHER" id="PTHR19959">
    <property type="entry name" value="KINESIN LIGHT CHAIN"/>
    <property type="match status" value="1"/>
</dbReference>
<dbReference type="SUPFAM" id="SSF48452">
    <property type="entry name" value="TPR-like"/>
    <property type="match status" value="3"/>
</dbReference>